<sequence length="603" mass="64986">MQFLRWIGRCLDFLRRLVLNVVFYGILILAAGLWYWSEPEAPAIGPRTVMVLDLRGPIVESDPMRLLSADMRLLTGKGTESTRLIDVVEALDRAAKDPDIAGVEIVTGDLTRIGLASARTIGNAVERFKSVTGRPVYAWSESFSQGQYAAAVHADEISLHPMGLVMLRGLSGANLYWGRLLEHVGIGVSVYKAGAFKSAPEIFTSNAPSKENLEAQKSWIDASWQGLTGDIEKARGLMPGAVEKYLKALPARLNEGEDPAEFLKTSGFVTDLLTEEEFEEKLAKRFAEGGDKTKLKRIDYLDYLNATDLPDASDSGVAVVFAEGTISSGGASGISPEELCDRLDRAAKTPGTRALVLRISSPGGDAIAAEAIREKLASIRAKGIHVVASMGDTAASGGYWISLGAERIIADPLTLTGSIGVFSVIPDAEGLLAEFDIGRDGYRTGELAEFGSPLHRPNDAESAILRSGVERVYDRFKALAAKSRGRTEAEIEKVAQGRVWTGAQALEHGLVDSLGDLSDAVKVARQLAELPDDAPVRYFDAEPDGMSALMAKLSGEVFAVVPKSVSWKMAFLPGKIPESEWQRLEALLKSGRVLAWSEVPEGI</sequence>
<dbReference type="RefSeq" id="WP_139688250.1">
    <property type="nucleotide sequence ID" value="NZ_WEHW01000012.1"/>
</dbReference>
<comment type="similarity">
    <text evidence="1">Belongs to the peptidase S49 family.</text>
</comment>
<dbReference type="CDD" id="cd07023">
    <property type="entry name" value="S49_Sppa_N_C"/>
    <property type="match status" value="1"/>
</dbReference>
<organism evidence="8 9">
    <name type="scientific">Sutterella seckii</name>
    <dbReference type="NCBI Taxonomy" id="1944635"/>
    <lineage>
        <taxon>Bacteria</taxon>
        <taxon>Pseudomonadati</taxon>
        <taxon>Pseudomonadota</taxon>
        <taxon>Betaproteobacteria</taxon>
        <taxon>Burkholderiales</taxon>
        <taxon>Sutterellaceae</taxon>
        <taxon>Sutterella</taxon>
    </lineage>
</organism>
<dbReference type="CDD" id="cd07018">
    <property type="entry name" value="S49_SppA_67K_type"/>
    <property type="match status" value="1"/>
</dbReference>
<dbReference type="GO" id="GO:0006465">
    <property type="term" value="P:signal peptide processing"/>
    <property type="evidence" value="ECO:0007669"/>
    <property type="project" value="InterPro"/>
</dbReference>
<keyword evidence="4" id="KW-0720">Serine protease</keyword>
<evidence type="ECO:0000256" key="6">
    <source>
        <dbReference type="SAM" id="Phobius"/>
    </source>
</evidence>
<feature type="active site" description="Proton donor/acceptor" evidence="5">
    <location>
        <position position="197"/>
    </location>
</feature>
<keyword evidence="2" id="KW-0645">Protease</keyword>
<keyword evidence="6" id="KW-0472">Membrane</keyword>
<dbReference type="EMBL" id="WEHW01000012">
    <property type="protein sequence ID" value="KAB7651593.1"/>
    <property type="molecule type" value="Genomic_DNA"/>
</dbReference>
<dbReference type="InterPro" id="IPR047272">
    <property type="entry name" value="S49_SppA_C"/>
</dbReference>
<evidence type="ECO:0000256" key="5">
    <source>
        <dbReference type="PIRSR" id="PIRSR001217-1"/>
    </source>
</evidence>
<feature type="transmembrane region" description="Helical" evidence="6">
    <location>
        <begin position="17"/>
        <end position="36"/>
    </location>
</feature>
<dbReference type="GO" id="GO:0008236">
    <property type="term" value="F:serine-type peptidase activity"/>
    <property type="evidence" value="ECO:0007669"/>
    <property type="project" value="UniProtKB-KW"/>
</dbReference>
<dbReference type="PIRSF" id="PIRSF001217">
    <property type="entry name" value="Protease_4_SppA"/>
    <property type="match status" value="1"/>
</dbReference>
<feature type="domain" description="Peptidase S49" evidence="7">
    <location>
        <begin position="380"/>
        <end position="530"/>
    </location>
</feature>
<accession>A0AAI9SD19</accession>
<evidence type="ECO:0000313" key="8">
    <source>
        <dbReference type="EMBL" id="KAB7651593.1"/>
    </source>
</evidence>
<proteinExistence type="inferred from homology"/>
<protein>
    <submittedName>
        <fullName evidence="8">Signal peptide peptidase SppA</fullName>
    </submittedName>
</protein>
<keyword evidence="9" id="KW-1185">Reference proteome</keyword>
<dbReference type="Proteomes" id="UP000469462">
    <property type="component" value="Unassembled WGS sequence"/>
</dbReference>
<evidence type="ECO:0000256" key="2">
    <source>
        <dbReference type="ARBA" id="ARBA00022670"/>
    </source>
</evidence>
<dbReference type="Gene3D" id="6.20.330.10">
    <property type="match status" value="1"/>
</dbReference>
<dbReference type="Gene3D" id="3.90.226.10">
    <property type="entry name" value="2-enoyl-CoA Hydratase, Chain A, domain 1"/>
    <property type="match status" value="2"/>
</dbReference>
<feature type="active site" description="Nucleophile" evidence="5">
    <location>
        <position position="396"/>
    </location>
</feature>
<dbReference type="SUPFAM" id="SSF52096">
    <property type="entry name" value="ClpP/crotonase"/>
    <property type="match status" value="2"/>
</dbReference>
<evidence type="ECO:0000313" key="9">
    <source>
        <dbReference type="Proteomes" id="UP000469462"/>
    </source>
</evidence>
<dbReference type="AlphaFoldDB" id="A0AAI9SD19"/>
<keyword evidence="6" id="KW-0812">Transmembrane</keyword>
<feature type="domain" description="Peptidase S49" evidence="7">
    <location>
        <begin position="132"/>
        <end position="244"/>
    </location>
</feature>
<evidence type="ECO:0000256" key="4">
    <source>
        <dbReference type="ARBA" id="ARBA00022825"/>
    </source>
</evidence>
<evidence type="ECO:0000256" key="1">
    <source>
        <dbReference type="ARBA" id="ARBA00008683"/>
    </source>
</evidence>
<dbReference type="PANTHER" id="PTHR33209">
    <property type="entry name" value="PROTEASE 4"/>
    <property type="match status" value="1"/>
</dbReference>
<dbReference type="InterPro" id="IPR004634">
    <property type="entry name" value="Pept_S49_pIV"/>
</dbReference>
<dbReference type="NCBIfam" id="TIGR00705">
    <property type="entry name" value="SppA_67K"/>
    <property type="match status" value="1"/>
</dbReference>
<evidence type="ECO:0000259" key="7">
    <source>
        <dbReference type="Pfam" id="PF01343"/>
    </source>
</evidence>
<dbReference type="PANTHER" id="PTHR33209:SF1">
    <property type="entry name" value="PEPTIDASE S49 DOMAIN-CONTAINING PROTEIN"/>
    <property type="match status" value="1"/>
</dbReference>
<reference evidence="8 9" key="1">
    <citation type="submission" date="2019-10" db="EMBL/GenBank/DDBJ databases">
        <title>Genome diversity of Sutterella seckii.</title>
        <authorList>
            <person name="Chaplin A.V."/>
            <person name="Sokolova S.R."/>
            <person name="Mosin K.A."/>
            <person name="Ivanova E.L."/>
            <person name="Kochetkova T.O."/>
            <person name="Goltsov A.Y."/>
            <person name="Trofimov D.Y."/>
            <person name="Efimov B.A."/>
        </authorList>
    </citation>
    <scope>NUCLEOTIDE SEQUENCE [LARGE SCALE GENOMIC DNA]</scope>
    <source>
        <strain evidence="8 9">ASD3426</strain>
    </source>
</reference>
<keyword evidence="6" id="KW-1133">Transmembrane helix</keyword>
<name>A0AAI9SD19_9BURK</name>
<dbReference type="InterPro" id="IPR002142">
    <property type="entry name" value="Peptidase_S49"/>
</dbReference>
<keyword evidence="3" id="KW-0378">Hydrolase</keyword>
<dbReference type="InterPro" id="IPR029045">
    <property type="entry name" value="ClpP/crotonase-like_dom_sf"/>
</dbReference>
<evidence type="ECO:0000256" key="3">
    <source>
        <dbReference type="ARBA" id="ARBA00022801"/>
    </source>
</evidence>
<dbReference type="InterPro" id="IPR047217">
    <property type="entry name" value="S49_SppA_67K_type_N"/>
</dbReference>
<dbReference type="GO" id="GO:0016020">
    <property type="term" value="C:membrane"/>
    <property type="evidence" value="ECO:0007669"/>
    <property type="project" value="InterPro"/>
</dbReference>
<gene>
    <name evidence="8" type="primary">sppA</name>
    <name evidence="8" type="ORF">GBM96_05015</name>
</gene>
<dbReference type="Pfam" id="PF01343">
    <property type="entry name" value="Peptidase_S49"/>
    <property type="match status" value="2"/>
</dbReference>
<comment type="caution">
    <text evidence="8">The sequence shown here is derived from an EMBL/GenBank/DDBJ whole genome shotgun (WGS) entry which is preliminary data.</text>
</comment>